<keyword evidence="2" id="KW-1185">Reference proteome</keyword>
<dbReference type="Proteomes" id="UP001305414">
    <property type="component" value="Unassembled WGS sequence"/>
</dbReference>
<dbReference type="AlphaFoldDB" id="A0AAN7V1Z4"/>
<dbReference type="EMBL" id="JAWHQM010000028">
    <property type="protein sequence ID" value="KAK5632974.1"/>
    <property type="molecule type" value="Genomic_DNA"/>
</dbReference>
<gene>
    <name evidence="1" type="ORF">RRF57_008688</name>
</gene>
<proteinExistence type="predicted"/>
<accession>A0AAN7V1Z4</accession>
<evidence type="ECO:0000313" key="1">
    <source>
        <dbReference type="EMBL" id="KAK5632974.1"/>
    </source>
</evidence>
<organism evidence="1 2">
    <name type="scientific">Xylaria bambusicola</name>
    <dbReference type="NCBI Taxonomy" id="326684"/>
    <lineage>
        <taxon>Eukaryota</taxon>
        <taxon>Fungi</taxon>
        <taxon>Dikarya</taxon>
        <taxon>Ascomycota</taxon>
        <taxon>Pezizomycotina</taxon>
        <taxon>Sordariomycetes</taxon>
        <taxon>Xylariomycetidae</taxon>
        <taxon>Xylariales</taxon>
        <taxon>Xylariaceae</taxon>
        <taxon>Xylaria</taxon>
    </lineage>
</organism>
<name>A0AAN7V1Z4_9PEZI</name>
<evidence type="ECO:0000313" key="2">
    <source>
        <dbReference type="Proteomes" id="UP001305414"/>
    </source>
</evidence>
<sequence>MDRTGVLGNKVLWERDLRFLWVKQLGFLRGNLLILDFEDLLVVQVINGRATRRKGSLIRRTSGLPIRVGTSRRKRCVVAHAINSFLAVNVISRLGRCWRSEYRLWYRRDGELGAG</sequence>
<comment type="caution">
    <text evidence="1">The sequence shown here is derived from an EMBL/GenBank/DDBJ whole genome shotgun (WGS) entry which is preliminary data.</text>
</comment>
<protein>
    <submittedName>
        <fullName evidence="1">Uncharacterized protein</fullName>
    </submittedName>
</protein>
<reference evidence="1 2" key="1">
    <citation type="submission" date="2023-10" db="EMBL/GenBank/DDBJ databases">
        <title>Draft genome sequence of Xylaria bambusicola isolate GMP-LS, the root and basal stem rot pathogen of sugarcane in Indonesia.</title>
        <authorList>
            <person name="Selvaraj P."/>
            <person name="Muralishankar V."/>
            <person name="Muruganantham S."/>
            <person name="Sp S."/>
            <person name="Haryani S."/>
            <person name="Lau K.J.X."/>
            <person name="Naqvi N.I."/>
        </authorList>
    </citation>
    <scope>NUCLEOTIDE SEQUENCE [LARGE SCALE GENOMIC DNA]</scope>
    <source>
        <strain evidence="1">GMP-LS</strain>
    </source>
</reference>